<dbReference type="InterPro" id="IPR051804">
    <property type="entry name" value="Carb_Metab_Reg_Kinase/Isom"/>
</dbReference>
<accession>A0ABY1JVQ2</accession>
<keyword evidence="2" id="KW-0862">Zinc</keyword>
<name>A0ABY1JVQ2_9BACL</name>
<gene>
    <name evidence="3" type="ORF">SAMN05421578_104346</name>
</gene>
<keyword evidence="3" id="KW-0413">Isomerase</keyword>
<dbReference type="EMBL" id="FTNK01000004">
    <property type="protein sequence ID" value="SIQ85251.1"/>
    <property type="molecule type" value="Genomic_DNA"/>
</dbReference>
<dbReference type="InterPro" id="IPR014710">
    <property type="entry name" value="RmlC-like_jellyroll"/>
</dbReference>
<dbReference type="Gene3D" id="2.60.120.10">
    <property type="entry name" value="Jelly Rolls"/>
    <property type="match status" value="1"/>
</dbReference>
<dbReference type="PANTHER" id="PTHR42742:SF3">
    <property type="entry name" value="FRUCTOKINASE"/>
    <property type="match status" value="1"/>
</dbReference>
<evidence type="ECO:0000256" key="2">
    <source>
        <dbReference type="ARBA" id="ARBA00022833"/>
    </source>
</evidence>
<dbReference type="SUPFAM" id="SSF51182">
    <property type="entry name" value="RmlC-like cupins"/>
    <property type="match status" value="1"/>
</dbReference>
<comment type="caution">
    <text evidence="3">The sequence shown here is derived from an EMBL/GenBank/DDBJ whole genome shotgun (WGS) entry which is preliminary data.</text>
</comment>
<dbReference type="CDD" id="cd07010">
    <property type="entry name" value="cupin_PMI_type_I_N_bac"/>
    <property type="match status" value="1"/>
</dbReference>
<dbReference type="Proteomes" id="UP000186666">
    <property type="component" value="Unassembled WGS sequence"/>
</dbReference>
<keyword evidence="1" id="KW-0479">Metal-binding</keyword>
<protein>
    <submittedName>
        <fullName evidence="3">Mannose-6-phosphate isomerase, class I</fullName>
    </submittedName>
</protein>
<evidence type="ECO:0000313" key="4">
    <source>
        <dbReference type="Proteomes" id="UP000186666"/>
    </source>
</evidence>
<sequence>MFNKFPINPVREQFTEHPIFKGYEYIEYTIQHIIAHKNDATDCPTLIVVDGTHGADYQQFIQQVVAATEKKGWILNIQSTAGYLKSGESLREQFAENITDNRTFGFVTEANISDYFLSDARSLLANRINSINNEEKQVTIVFGPGAYWLAGGQSSFMIFLDVSREYQQIEHKKQLLNFGLSWNRDSVEKYKICYFVEWPILEGYRKQIFKHINLYVDMNKPVEPVVTLSEALRKMIRSIACAPLRVKPFFAPGLWGGQYLKEMADLPESWANCAWGFEPIAPENSILIGYGEDVIEVPFLIVMALEYKAIMGERPVRLFGDYFPVRFDYLDTMDGEHLSCQVHPKQEYVREKFNEFMTQQESYYIMEHKDNAKVYLGMTESSTKENFHQAVEQAQETGVPMDFTEYVNEWDANKGDLFLIPPGTVHCSGKDNFVLEISSTTWWFTFKIYDYLRKDVDGKPRPINIEHGFENIDFDKTTPWVKENLIPSPIRVQSQGENEEFLLGQRDDLLFYVARVHLQTEWNDDTQGEFVMYNLVEGEKVRIVSTEDESVFVELNYAESYILPSVFGAYKIVNMKETPCKLIKAGVSPTWDVSLLDH</sequence>
<proteinExistence type="predicted"/>
<dbReference type="GO" id="GO:0016853">
    <property type="term" value="F:isomerase activity"/>
    <property type="evidence" value="ECO:0007669"/>
    <property type="project" value="UniProtKB-KW"/>
</dbReference>
<evidence type="ECO:0000256" key="1">
    <source>
        <dbReference type="ARBA" id="ARBA00022723"/>
    </source>
</evidence>
<dbReference type="PANTHER" id="PTHR42742">
    <property type="entry name" value="TRANSCRIPTIONAL REPRESSOR MPRA"/>
    <property type="match status" value="1"/>
</dbReference>
<dbReference type="InterPro" id="IPR011051">
    <property type="entry name" value="RmlC_Cupin_sf"/>
</dbReference>
<organism evidence="3 4">
    <name type="scientific">Paenibacillus macquariensis</name>
    <dbReference type="NCBI Taxonomy" id="948756"/>
    <lineage>
        <taxon>Bacteria</taxon>
        <taxon>Bacillati</taxon>
        <taxon>Bacillota</taxon>
        <taxon>Bacilli</taxon>
        <taxon>Bacillales</taxon>
        <taxon>Paenibacillaceae</taxon>
        <taxon>Paenibacillus</taxon>
    </lineage>
</organism>
<evidence type="ECO:0000313" key="3">
    <source>
        <dbReference type="EMBL" id="SIQ85251.1"/>
    </source>
</evidence>
<dbReference type="RefSeq" id="WP_068585149.1">
    <property type="nucleotide sequence ID" value="NZ_FTNK01000004.1"/>
</dbReference>
<reference evidence="3 4" key="1">
    <citation type="submission" date="2017-01" db="EMBL/GenBank/DDBJ databases">
        <authorList>
            <person name="Varghese N."/>
            <person name="Submissions S."/>
        </authorList>
    </citation>
    <scope>NUCLEOTIDE SEQUENCE [LARGE SCALE GENOMIC DNA]</scope>
    <source>
        <strain evidence="3 4">ATCC 23464</strain>
    </source>
</reference>
<keyword evidence="4" id="KW-1185">Reference proteome</keyword>